<dbReference type="Proteomes" id="UP000316213">
    <property type="component" value="Unassembled WGS sequence"/>
</dbReference>
<dbReference type="RefSeq" id="WP_146577467.1">
    <property type="nucleotide sequence ID" value="NZ_SJPM01000003.1"/>
</dbReference>
<evidence type="ECO:0000313" key="2">
    <source>
        <dbReference type="Proteomes" id="UP000316213"/>
    </source>
</evidence>
<reference evidence="1 2" key="1">
    <citation type="submission" date="2019-02" db="EMBL/GenBank/DDBJ databases">
        <title>Deep-cultivation of Planctomycetes and their phenomic and genomic characterization uncovers novel biology.</title>
        <authorList>
            <person name="Wiegand S."/>
            <person name="Jogler M."/>
            <person name="Boedeker C."/>
            <person name="Pinto D."/>
            <person name="Vollmers J."/>
            <person name="Rivas-Marin E."/>
            <person name="Kohn T."/>
            <person name="Peeters S.H."/>
            <person name="Heuer A."/>
            <person name="Rast P."/>
            <person name="Oberbeckmann S."/>
            <person name="Bunk B."/>
            <person name="Jeske O."/>
            <person name="Meyerdierks A."/>
            <person name="Storesund J.E."/>
            <person name="Kallscheuer N."/>
            <person name="Luecker S."/>
            <person name="Lage O.M."/>
            <person name="Pohl T."/>
            <person name="Merkel B.J."/>
            <person name="Hornburger P."/>
            <person name="Mueller R.-W."/>
            <person name="Bruemmer F."/>
            <person name="Labrenz M."/>
            <person name="Spormann A.M."/>
            <person name="Op Den Camp H."/>
            <person name="Overmann J."/>
            <person name="Amann R."/>
            <person name="Jetten M.S.M."/>
            <person name="Mascher T."/>
            <person name="Medema M.H."/>
            <person name="Devos D.P."/>
            <person name="Kaster A.-K."/>
            <person name="Ovreas L."/>
            <person name="Rohde M."/>
            <person name="Galperin M.Y."/>
            <person name="Jogler C."/>
        </authorList>
    </citation>
    <scope>NUCLEOTIDE SEQUENCE [LARGE SCALE GENOMIC DNA]</scope>
    <source>
        <strain evidence="1 2">Pla100</strain>
    </source>
</reference>
<organism evidence="1 2">
    <name type="scientific">Neorhodopirellula pilleata</name>
    <dbReference type="NCBI Taxonomy" id="2714738"/>
    <lineage>
        <taxon>Bacteria</taxon>
        <taxon>Pseudomonadati</taxon>
        <taxon>Planctomycetota</taxon>
        <taxon>Planctomycetia</taxon>
        <taxon>Pirellulales</taxon>
        <taxon>Pirellulaceae</taxon>
        <taxon>Neorhodopirellula</taxon>
    </lineage>
</organism>
<sequence>MSIAFANPIVTPLAPPPVENKSIRPSIVNSSKARPFSLDQELKVFGNWSDDPVWVPPKDCSVELAELMLAQKGWLKSTEARWERLVDSHRNQFTQVREIELTKASIRLPKGKLFVQITEEENFDKITDIVPACVQTRLEEFLAGPGKKKGVKVMYLKPLCVELDDQLYFTTGDSIAKTIRKIQSEVFSEYRMRFIPRRIQQASATSWNGLTALPRYLIRKAIQRRQKAIDAYQAKLEFERRKTALMALKAHEQCRTNEVSYGEMLALCNPLRREDVISQYSLEQELSQAKKKQLTMLAYGQLPWYAAFSMGLSTLGALVLTWTPPVVVCDPAFVAEFPDSPGTPRQQLSQSVFTPAKQTPRWFRLAVGRFCLLRQK</sequence>
<gene>
    <name evidence="1" type="ORF">Pla100_19540</name>
</gene>
<dbReference type="AlphaFoldDB" id="A0A5C6AHQ7"/>
<comment type="caution">
    <text evidence="1">The sequence shown here is derived from an EMBL/GenBank/DDBJ whole genome shotgun (WGS) entry which is preliminary data.</text>
</comment>
<protein>
    <submittedName>
        <fullName evidence="1">Uncharacterized protein</fullName>
    </submittedName>
</protein>
<proteinExistence type="predicted"/>
<keyword evidence="2" id="KW-1185">Reference proteome</keyword>
<accession>A0A5C6AHQ7</accession>
<evidence type="ECO:0000313" key="1">
    <source>
        <dbReference type="EMBL" id="TWT98788.1"/>
    </source>
</evidence>
<name>A0A5C6AHQ7_9BACT</name>
<dbReference type="OrthoDB" id="254093at2"/>
<dbReference type="EMBL" id="SJPM01000003">
    <property type="protein sequence ID" value="TWT98788.1"/>
    <property type="molecule type" value="Genomic_DNA"/>
</dbReference>